<feature type="domain" description="Signal transduction histidine kinase dimerisation/phosphoacceptor" evidence="3">
    <location>
        <begin position="2"/>
        <end position="54"/>
    </location>
</feature>
<dbReference type="Proteomes" id="UP000566071">
    <property type="component" value="Unassembled WGS sequence"/>
</dbReference>
<dbReference type="Pfam" id="PF00512">
    <property type="entry name" value="HisKA"/>
    <property type="match status" value="1"/>
</dbReference>
<proteinExistence type="predicted"/>
<accession>A0ABX1VZM8</accession>
<comment type="caution">
    <text evidence="4">The sequence shown here is derived from an EMBL/GenBank/DDBJ whole genome shotgun (WGS) entry which is preliminary data.</text>
</comment>
<evidence type="ECO:0000256" key="1">
    <source>
        <dbReference type="ARBA" id="ARBA00000085"/>
    </source>
</evidence>
<dbReference type="InterPro" id="IPR036097">
    <property type="entry name" value="HisK_dim/P_sf"/>
</dbReference>
<dbReference type="CDD" id="cd00082">
    <property type="entry name" value="HisKA"/>
    <property type="match status" value="1"/>
</dbReference>
<sequence>MASHEFRSPLSQIQLSASLVERYYQRLDQDKILSHLQKIRMAVNDMTDTLNDFLSPGAY</sequence>
<evidence type="ECO:0000313" key="5">
    <source>
        <dbReference type="Proteomes" id="UP000566071"/>
    </source>
</evidence>
<dbReference type="Gene3D" id="1.10.287.130">
    <property type="match status" value="1"/>
</dbReference>
<dbReference type="EC" id="2.7.13.3" evidence="2"/>
<evidence type="ECO:0000256" key="2">
    <source>
        <dbReference type="ARBA" id="ARBA00012438"/>
    </source>
</evidence>
<reference evidence="4 5" key="1">
    <citation type="submission" date="2020-05" db="EMBL/GenBank/DDBJ databases">
        <authorList>
            <person name="Khan S.A."/>
            <person name="Jeon C.O."/>
            <person name="Chun B.H."/>
        </authorList>
    </citation>
    <scope>NUCLEOTIDE SEQUENCE [LARGE SCALE GENOMIC DNA]</scope>
    <source>
        <strain evidence="4 5">S1162</strain>
    </source>
</reference>
<gene>
    <name evidence="4" type="ORF">HK413_03155</name>
</gene>
<evidence type="ECO:0000259" key="3">
    <source>
        <dbReference type="Pfam" id="PF00512"/>
    </source>
</evidence>
<comment type="catalytic activity">
    <reaction evidence="1">
        <text>ATP + protein L-histidine = ADP + protein N-phospho-L-histidine.</text>
        <dbReference type="EC" id="2.7.13.3"/>
    </reaction>
</comment>
<organism evidence="4 5">
    <name type="scientific">Mucilaginibacter humi</name>
    <dbReference type="NCBI Taxonomy" id="2732510"/>
    <lineage>
        <taxon>Bacteria</taxon>
        <taxon>Pseudomonadati</taxon>
        <taxon>Bacteroidota</taxon>
        <taxon>Sphingobacteriia</taxon>
        <taxon>Sphingobacteriales</taxon>
        <taxon>Sphingobacteriaceae</taxon>
        <taxon>Mucilaginibacter</taxon>
    </lineage>
</organism>
<dbReference type="SUPFAM" id="SSF47384">
    <property type="entry name" value="Homodimeric domain of signal transducing histidine kinase"/>
    <property type="match status" value="1"/>
</dbReference>
<keyword evidence="5" id="KW-1185">Reference proteome</keyword>
<dbReference type="InterPro" id="IPR003661">
    <property type="entry name" value="HisK_dim/P_dom"/>
</dbReference>
<dbReference type="EMBL" id="JABFCR010000009">
    <property type="protein sequence ID" value="NNU33403.1"/>
    <property type="molecule type" value="Genomic_DNA"/>
</dbReference>
<protein>
    <recommendedName>
        <fullName evidence="2">histidine kinase</fullName>
        <ecNumber evidence="2">2.7.13.3</ecNumber>
    </recommendedName>
</protein>
<name>A0ABX1VZM8_9SPHI</name>
<evidence type="ECO:0000313" key="4">
    <source>
        <dbReference type="EMBL" id="NNU33403.1"/>
    </source>
</evidence>